<gene>
    <name evidence="1" type="ORF">MM415B05266_0009</name>
</gene>
<evidence type="ECO:0000313" key="1">
    <source>
        <dbReference type="EMBL" id="QJA95629.1"/>
    </source>
</evidence>
<organism evidence="1">
    <name type="scientific">viral metagenome</name>
    <dbReference type="NCBI Taxonomy" id="1070528"/>
    <lineage>
        <taxon>unclassified sequences</taxon>
        <taxon>metagenomes</taxon>
        <taxon>organismal metagenomes</taxon>
    </lineage>
</organism>
<dbReference type="EMBL" id="MT143330">
    <property type="protein sequence ID" value="QJA95629.1"/>
    <property type="molecule type" value="Genomic_DNA"/>
</dbReference>
<reference evidence="1" key="1">
    <citation type="submission" date="2020-03" db="EMBL/GenBank/DDBJ databases">
        <title>The deep terrestrial virosphere.</title>
        <authorList>
            <person name="Holmfeldt K."/>
            <person name="Nilsson E."/>
            <person name="Simone D."/>
            <person name="Lopez-Fernandez M."/>
            <person name="Wu X."/>
            <person name="de Brujin I."/>
            <person name="Lundin D."/>
            <person name="Andersson A."/>
            <person name="Bertilsson S."/>
            <person name="Dopson M."/>
        </authorList>
    </citation>
    <scope>NUCLEOTIDE SEQUENCE</scope>
    <source>
        <strain evidence="1">MM415B05266</strain>
    </source>
</reference>
<accession>A0A6M3LMT6</accession>
<dbReference type="AlphaFoldDB" id="A0A6M3LMT6"/>
<sequence length="60" mass="6522">MKNIETRIDGNILTVTIDLSKRFGLSNTGKSTIIASTEGNQPVIPGVAMGINVYTKETRR</sequence>
<protein>
    <submittedName>
        <fullName evidence="1">Uncharacterized protein</fullName>
    </submittedName>
</protein>
<name>A0A6M3LMT6_9ZZZZ</name>
<proteinExistence type="predicted"/>